<evidence type="ECO:0000313" key="9">
    <source>
        <dbReference type="Proteomes" id="UP000027936"/>
    </source>
</evidence>
<feature type="transmembrane region" description="Helical" evidence="7">
    <location>
        <begin position="107"/>
        <end position="127"/>
    </location>
</feature>
<evidence type="ECO:0000256" key="2">
    <source>
        <dbReference type="ARBA" id="ARBA00005262"/>
    </source>
</evidence>
<keyword evidence="4 7" id="KW-0812">Transmembrane</keyword>
<evidence type="ECO:0000313" key="8">
    <source>
        <dbReference type="EMBL" id="KEF37018.1"/>
    </source>
</evidence>
<reference evidence="8 9" key="1">
    <citation type="submission" date="2014-04" db="EMBL/GenBank/DDBJ databases">
        <title>Draft genome sequence of Bacillus azotoformans MEV2011, a (co-) denitrifying strain unable to grow in the presence of oxygen.</title>
        <authorList>
            <person name="Nielsen M."/>
            <person name="Schreiber L."/>
            <person name="Finster K."/>
            <person name="Schramm A."/>
        </authorList>
    </citation>
    <scope>NUCLEOTIDE SEQUENCE [LARGE SCALE GENOMIC DNA]</scope>
    <source>
        <strain evidence="8 9">MEV2011</strain>
    </source>
</reference>
<gene>
    <name evidence="8" type="ORF">M670_03772</name>
</gene>
<evidence type="ECO:0000256" key="6">
    <source>
        <dbReference type="ARBA" id="ARBA00023136"/>
    </source>
</evidence>
<dbReference type="PANTHER" id="PTHR43663:SF1">
    <property type="entry name" value="CHROMATE TRANSPORTER"/>
    <property type="match status" value="1"/>
</dbReference>
<name>A0A072NJF3_SCHAZ</name>
<accession>A0A072NJF3</accession>
<comment type="similarity">
    <text evidence="2">Belongs to the chromate ion transporter (CHR) (TC 2.A.51) family.</text>
</comment>
<dbReference type="PATRIC" id="fig|1348973.3.peg.3654"/>
<dbReference type="GO" id="GO:0005886">
    <property type="term" value="C:plasma membrane"/>
    <property type="evidence" value="ECO:0007669"/>
    <property type="project" value="UniProtKB-SubCell"/>
</dbReference>
<dbReference type="RefSeq" id="WP_035197376.1">
    <property type="nucleotide sequence ID" value="NZ_JJRY01000019.1"/>
</dbReference>
<keyword evidence="6 7" id="KW-0472">Membrane</keyword>
<comment type="subcellular location">
    <subcellularLocation>
        <location evidence="1">Cell membrane</location>
        <topology evidence="1">Multi-pass membrane protein</topology>
    </subcellularLocation>
</comment>
<dbReference type="Proteomes" id="UP000027936">
    <property type="component" value="Unassembled WGS sequence"/>
</dbReference>
<protein>
    <submittedName>
        <fullName evidence="8">Chromate transport protein ChrA</fullName>
    </submittedName>
</protein>
<proteinExistence type="inferred from homology"/>
<dbReference type="EMBL" id="JJRY01000019">
    <property type="protein sequence ID" value="KEF37018.1"/>
    <property type="molecule type" value="Genomic_DNA"/>
</dbReference>
<comment type="caution">
    <text evidence="8">The sequence shown here is derived from an EMBL/GenBank/DDBJ whole genome shotgun (WGS) entry which is preliminary data.</text>
</comment>
<evidence type="ECO:0000256" key="7">
    <source>
        <dbReference type="SAM" id="Phobius"/>
    </source>
</evidence>
<organism evidence="8 9">
    <name type="scientific">Schinkia azotoformans MEV2011</name>
    <dbReference type="NCBI Taxonomy" id="1348973"/>
    <lineage>
        <taxon>Bacteria</taxon>
        <taxon>Bacillati</taxon>
        <taxon>Bacillota</taxon>
        <taxon>Bacilli</taxon>
        <taxon>Bacillales</taxon>
        <taxon>Bacillaceae</taxon>
        <taxon>Calidifontibacillus/Schinkia group</taxon>
        <taxon>Schinkia</taxon>
    </lineage>
</organism>
<dbReference type="AlphaFoldDB" id="A0A072NJF3"/>
<evidence type="ECO:0000256" key="3">
    <source>
        <dbReference type="ARBA" id="ARBA00022475"/>
    </source>
</evidence>
<keyword evidence="5 7" id="KW-1133">Transmembrane helix</keyword>
<dbReference type="InterPro" id="IPR003370">
    <property type="entry name" value="Chromate_transpt"/>
</dbReference>
<feature type="transmembrane region" description="Helical" evidence="7">
    <location>
        <begin position="158"/>
        <end position="175"/>
    </location>
</feature>
<dbReference type="InterPro" id="IPR052518">
    <property type="entry name" value="CHR_Transporter"/>
</dbReference>
<dbReference type="PANTHER" id="PTHR43663">
    <property type="entry name" value="CHROMATE TRANSPORT PROTEIN-RELATED"/>
    <property type="match status" value="1"/>
</dbReference>
<feature type="transmembrane region" description="Helical" evidence="7">
    <location>
        <begin position="6"/>
        <end position="27"/>
    </location>
</feature>
<feature type="transmembrane region" description="Helical" evidence="7">
    <location>
        <begin position="74"/>
        <end position="95"/>
    </location>
</feature>
<dbReference type="Pfam" id="PF02417">
    <property type="entry name" value="Chromate_transp"/>
    <property type="match status" value="1"/>
</dbReference>
<evidence type="ECO:0000256" key="1">
    <source>
        <dbReference type="ARBA" id="ARBA00004651"/>
    </source>
</evidence>
<dbReference type="OrthoDB" id="9027281at2"/>
<sequence length="176" mass="18944">MIYWDIFVAFFIANLLGYGGGPSTIPLIQNEVVNHYGWMTLQEFGDLFAIANVLPGPIATKMGGYIGYQVGGPIGAIVALAATILPSAIAVIILFKFVTLFKNSPQVSLMTKAVQPVIAILLGVLAYQFFSSSFVTIGILHLLIVALIGYLLMYKLKIHPALVIVCGLFYGGIFLS</sequence>
<keyword evidence="3" id="KW-1003">Cell membrane</keyword>
<evidence type="ECO:0000256" key="4">
    <source>
        <dbReference type="ARBA" id="ARBA00022692"/>
    </source>
</evidence>
<dbReference type="GO" id="GO:0015109">
    <property type="term" value="F:chromate transmembrane transporter activity"/>
    <property type="evidence" value="ECO:0007669"/>
    <property type="project" value="InterPro"/>
</dbReference>
<feature type="transmembrane region" description="Helical" evidence="7">
    <location>
        <begin position="133"/>
        <end position="151"/>
    </location>
</feature>
<evidence type="ECO:0000256" key="5">
    <source>
        <dbReference type="ARBA" id="ARBA00022989"/>
    </source>
</evidence>